<dbReference type="PANTHER" id="PTHR47331">
    <property type="entry name" value="PHD-TYPE DOMAIN-CONTAINING PROTEIN"/>
    <property type="match status" value="1"/>
</dbReference>
<dbReference type="EMBL" id="WJQU01000002">
    <property type="protein sequence ID" value="KAJ6643369.1"/>
    <property type="molecule type" value="Genomic_DNA"/>
</dbReference>
<proteinExistence type="predicted"/>
<protein>
    <submittedName>
        <fullName evidence="2">Uncharacterized protein</fullName>
    </submittedName>
</protein>
<feature type="region of interest" description="Disordered" evidence="1">
    <location>
        <begin position="317"/>
        <end position="350"/>
    </location>
</feature>
<sequence length="642" mass="72320">MKMVLNEFEKYVQKGNFHVFVREKREDRKSLSSCNLSIHKSSFRDNSPLLSRVINSIGRLNSTSSNSLAPLNCNLTPITHHRSESVRCVKIIPNVDSSGKRKNINLNNELFIGDNNTTPKSPKNLKYSYAHENTLFSLRHGFHFYCGADDTIRFISTLPRLLDSTGFRFCLFVNYCQLSQASMSESNKGEGEKGEVNPNVAEHTFSSSVFDSKLQNCILCDECDNSEMNSSPSAKSQGNKSSHSQSVKQCPICLLDSCKKVQECSKLLSLAPIDRWSEIKAKRLCYSCFGKHRSFKCRSRQKCQVDGSQSNHHVLLHDKSRQHSTNQQISSSPVVTSTKNQSSKSDSTSGAVVANCNSLRTREVPAFFKIVPVVLYGRKKAILTYAYMDDGSDLTLIERELASQLNLEGTPDVLNVRWAFKNSEEETDSETVAVRISGDFKASRIRPVAKLAVLDVKKNLKYSYAHENTLFSLRHGFHFYCGADDTIRFISTLPRLLDSTKAYDSQNKFRKILAEYTDLTNPNAIHGSTKVNVYHHIETKGAVARGESDRQPPLTQKQFSNLYFNKRQKPEKVCDSRISFGRSLLSAEKACESKTNCISSCFMRSSKKVASFRTAVTMEAIGFFNELTMRIILKAKSIQIFP</sequence>
<organism evidence="2 3">
    <name type="scientific">Pseudolycoriella hygida</name>
    <dbReference type="NCBI Taxonomy" id="35572"/>
    <lineage>
        <taxon>Eukaryota</taxon>
        <taxon>Metazoa</taxon>
        <taxon>Ecdysozoa</taxon>
        <taxon>Arthropoda</taxon>
        <taxon>Hexapoda</taxon>
        <taxon>Insecta</taxon>
        <taxon>Pterygota</taxon>
        <taxon>Neoptera</taxon>
        <taxon>Endopterygota</taxon>
        <taxon>Diptera</taxon>
        <taxon>Nematocera</taxon>
        <taxon>Sciaroidea</taxon>
        <taxon>Sciaridae</taxon>
        <taxon>Pseudolycoriella</taxon>
    </lineage>
</organism>
<dbReference type="AlphaFoldDB" id="A0A9Q0N4G7"/>
<reference evidence="2" key="1">
    <citation type="submission" date="2022-07" db="EMBL/GenBank/DDBJ databases">
        <authorList>
            <person name="Trinca V."/>
            <person name="Uliana J.V.C."/>
            <person name="Torres T.T."/>
            <person name="Ward R.J."/>
            <person name="Monesi N."/>
        </authorList>
    </citation>
    <scope>NUCLEOTIDE SEQUENCE</scope>
    <source>
        <strain evidence="2">HSMRA1968</strain>
        <tissue evidence="2">Whole embryos</tissue>
    </source>
</reference>
<accession>A0A9Q0N4G7</accession>
<evidence type="ECO:0000313" key="2">
    <source>
        <dbReference type="EMBL" id="KAJ6643369.1"/>
    </source>
</evidence>
<evidence type="ECO:0000256" key="1">
    <source>
        <dbReference type="SAM" id="MobiDB-lite"/>
    </source>
</evidence>
<evidence type="ECO:0000313" key="3">
    <source>
        <dbReference type="Proteomes" id="UP001151699"/>
    </source>
</evidence>
<dbReference type="Proteomes" id="UP001151699">
    <property type="component" value="Chromosome B"/>
</dbReference>
<comment type="caution">
    <text evidence="2">The sequence shown here is derived from an EMBL/GenBank/DDBJ whole genome shotgun (WGS) entry which is preliminary data.</text>
</comment>
<feature type="compositionally biased region" description="Polar residues" evidence="1">
    <location>
        <begin position="323"/>
        <end position="350"/>
    </location>
</feature>
<keyword evidence="3" id="KW-1185">Reference proteome</keyword>
<gene>
    <name evidence="2" type="ORF">Bhyg_08329</name>
</gene>
<name>A0A9Q0N4G7_9DIPT</name>
<dbReference type="PANTHER" id="PTHR47331:SF5">
    <property type="entry name" value="RIBONUCLEASE H"/>
    <property type="match status" value="1"/>
</dbReference>
<dbReference type="OrthoDB" id="8056668at2759"/>